<dbReference type="Proteomes" id="UP000199495">
    <property type="component" value="Unassembled WGS sequence"/>
</dbReference>
<accession>A0A1G7RN07</accession>
<evidence type="ECO:0000313" key="3">
    <source>
        <dbReference type="Proteomes" id="UP000199495"/>
    </source>
</evidence>
<dbReference type="EMBL" id="FNCS01000001">
    <property type="protein sequence ID" value="SDG12085.1"/>
    <property type="molecule type" value="Genomic_DNA"/>
</dbReference>
<evidence type="ECO:0000256" key="1">
    <source>
        <dbReference type="SAM" id="MobiDB-lite"/>
    </source>
</evidence>
<evidence type="ECO:0000313" key="2">
    <source>
        <dbReference type="EMBL" id="SDG12085.1"/>
    </source>
</evidence>
<sequence length="78" mass="8479">MSSNRDIHEDQHTGCLTSSMRLGMALKYGQTRKTPGHNPWKSGLPHGAVKKVSSNVKRRVDTQSTPAYNATTADAVTP</sequence>
<protein>
    <submittedName>
        <fullName evidence="2">Uncharacterized protein</fullName>
    </submittedName>
</protein>
<proteinExistence type="predicted"/>
<reference evidence="2 3" key="1">
    <citation type="submission" date="2016-10" db="EMBL/GenBank/DDBJ databases">
        <authorList>
            <person name="de Groot N.N."/>
        </authorList>
    </citation>
    <scope>NUCLEOTIDE SEQUENCE [LARGE SCALE GENOMIC DNA]</scope>
    <source>
        <strain evidence="2 3">CGMCC 1.10267</strain>
    </source>
</reference>
<keyword evidence="3" id="KW-1185">Reference proteome</keyword>
<feature type="compositionally biased region" description="Polar residues" evidence="1">
    <location>
        <begin position="62"/>
        <end position="78"/>
    </location>
</feature>
<gene>
    <name evidence="2" type="ORF">SAMN04487974_1014</name>
</gene>
<organism evidence="2 3">
    <name type="scientific">Pelagibacterium luteolum</name>
    <dbReference type="NCBI Taxonomy" id="440168"/>
    <lineage>
        <taxon>Bacteria</taxon>
        <taxon>Pseudomonadati</taxon>
        <taxon>Pseudomonadota</taxon>
        <taxon>Alphaproteobacteria</taxon>
        <taxon>Hyphomicrobiales</taxon>
        <taxon>Devosiaceae</taxon>
        <taxon>Pelagibacterium</taxon>
    </lineage>
</organism>
<name>A0A1G7RN07_9HYPH</name>
<dbReference type="AlphaFoldDB" id="A0A1G7RN07"/>
<feature type="region of interest" description="Disordered" evidence="1">
    <location>
        <begin position="30"/>
        <end position="78"/>
    </location>
</feature>